<keyword evidence="2" id="KW-0472">Membrane</keyword>
<dbReference type="PANTHER" id="PTHR10566:SF113">
    <property type="entry name" value="PROTEIN ACTIVITY OF BC1 COMPLEX KINASE 7, CHLOROPLASTIC"/>
    <property type="match status" value="1"/>
</dbReference>
<feature type="transmembrane region" description="Helical" evidence="2">
    <location>
        <begin position="517"/>
        <end position="536"/>
    </location>
</feature>
<dbReference type="EMBL" id="JBBUTF010000005">
    <property type="protein sequence ID" value="MEK8025709.1"/>
    <property type="molecule type" value="Genomic_DNA"/>
</dbReference>
<dbReference type="InterPro" id="IPR011009">
    <property type="entry name" value="Kinase-like_dom_sf"/>
</dbReference>
<proteinExistence type="inferred from homology"/>
<reference evidence="4 5" key="1">
    <citation type="submission" date="2024-04" db="EMBL/GenBank/DDBJ databases">
        <title>Novel species of the genus Ideonella isolated from streams.</title>
        <authorList>
            <person name="Lu H."/>
        </authorList>
    </citation>
    <scope>NUCLEOTIDE SEQUENCE [LARGE SCALE GENOMIC DNA]</scope>
    <source>
        <strain evidence="4 5">BYS139W</strain>
    </source>
</reference>
<dbReference type="Proteomes" id="UP001368500">
    <property type="component" value="Unassembled WGS sequence"/>
</dbReference>
<dbReference type="SUPFAM" id="SSF56112">
    <property type="entry name" value="Protein kinase-like (PK-like)"/>
    <property type="match status" value="1"/>
</dbReference>
<keyword evidence="2" id="KW-0812">Transmembrane</keyword>
<keyword evidence="5" id="KW-1185">Reference proteome</keyword>
<dbReference type="InterPro" id="IPR050154">
    <property type="entry name" value="UbiB_kinase"/>
</dbReference>
<evidence type="ECO:0000313" key="4">
    <source>
        <dbReference type="EMBL" id="MEK8025709.1"/>
    </source>
</evidence>
<name>A0ABU9B987_9BURK</name>
<dbReference type="Pfam" id="PF03109">
    <property type="entry name" value="ABC1"/>
    <property type="match status" value="1"/>
</dbReference>
<evidence type="ECO:0000313" key="5">
    <source>
        <dbReference type="Proteomes" id="UP001368500"/>
    </source>
</evidence>
<protein>
    <submittedName>
        <fullName evidence="4">AarF/UbiB family protein</fullName>
    </submittedName>
</protein>
<evidence type="ECO:0000259" key="3">
    <source>
        <dbReference type="Pfam" id="PF03109"/>
    </source>
</evidence>
<dbReference type="CDD" id="cd05121">
    <property type="entry name" value="ABC1_ADCK3-like"/>
    <property type="match status" value="1"/>
</dbReference>
<dbReference type="InterPro" id="IPR004147">
    <property type="entry name" value="ABC1_dom"/>
</dbReference>
<evidence type="ECO:0000256" key="1">
    <source>
        <dbReference type="ARBA" id="ARBA00009670"/>
    </source>
</evidence>
<feature type="domain" description="ABC1 atypical kinase-like" evidence="3">
    <location>
        <begin position="105"/>
        <end position="350"/>
    </location>
</feature>
<comment type="similarity">
    <text evidence="1">Belongs to the protein kinase superfamily. ADCK protein kinase family.</text>
</comment>
<evidence type="ECO:0000256" key="2">
    <source>
        <dbReference type="SAM" id="Phobius"/>
    </source>
</evidence>
<keyword evidence="2" id="KW-1133">Transmembrane helix</keyword>
<gene>
    <name evidence="4" type="ORF">AACH11_07030</name>
</gene>
<accession>A0ABU9B987</accession>
<feature type="transmembrane region" description="Helical" evidence="2">
    <location>
        <begin position="542"/>
        <end position="565"/>
    </location>
</feature>
<comment type="caution">
    <text evidence="4">The sequence shown here is derived from an EMBL/GenBank/DDBJ whole genome shotgun (WGS) entry which is preliminary data.</text>
</comment>
<dbReference type="RefSeq" id="WP_341373484.1">
    <property type="nucleotide sequence ID" value="NZ_JBBUTF010000005.1"/>
</dbReference>
<sequence>MGLLQTLDTARDFGRLRQIAAVLIRHGLGDAVRRLGWADTLERAGHALHPGREDSGTGEPLAHLTPPEQLRHALEQLGPTFVKLGQIAAGRADLFGPEWIAQFERLHSHAPEVDAQALHAQLSEDLGAPPEQVFAHWDPRPLAAASIAQVHAATLADGREVIVKVRRPGIAETIEADLRLLQRLAAAAEAQWPELRPYRPQALVHQLGQSLRRELDLATECRHAERIARNFAQQPDIVIPAVHWPLTHTRVNVQQRIRGIPAGDLAALEAAGLDRRQLARRGAQAVLKMVIEDGFFHADPHPGNLFFLPGPRIAFIDFGMVGRLGEQRRGELLQLLLGLVQREPAEVAEVLLDWAERGSADEAAGPPPDAQALLDEIEAFVDAWHGVPLAQLSLAGMLGEVTAILRTHRLALPPDLALLIKTFITLEGYGRALDPDFHMAAEAEPLLRAALHARWRPRTVLRRSLGQLGRAARQLAALPGDVAQLLRQARRGRLQVHIEVQHLQDVADRLDGAARRISLGLVVAALIIGSSIVMTVRGGPELLGLPAFGLIGFVGAVLGAGWLLLTGRPPRR</sequence>
<dbReference type="PANTHER" id="PTHR10566">
    <property type="entry name" value="CHAPERONE-ACTIVITY OF BC1 COMPLEX CABC1 -RELATED"/>
    <property type="match status" value="1"/>
</dbReference>
<organism evidence="4 5">
    <name type="scientific">Pseudaquabacterium rugosum</name>
    <dbReference type="NCBI Taxonomy" id="2984194"/>
    <lineage>
        <taxon>Bacteria</taxon>
        <taxon>Pseudomonadati</taxon>
        <taxon>Pseudomonadota</taxon>
        <taxon>Betaproteobacteria</taxon>
        <taxon>Burkholderiales</taxon>
        <taxon>Sphaerotilaceae</taxon>
        <taxon>Pseudaquabacterium</taxon>
    </lineage>
</organism>